<keyword evidence="2" id="KW-1185">Reference proteome</keyword>
<dbReference type="SUPFAM" id="SSF55846">
    <property type="entry name" value="N-acetylmuramoyl-L-alanine amidase-like"/>
    <property type="match status" value="1"/>
</dbReference>
<proteinExistence type="predicted"/>
<sequence>MGTPRSYPNVNNYIHSNGFSVVNVKYNHENIFTKFNYRGGFGNVEGVVAHETAYNNSNISGEIAYMSRNHTNAFVHAFVDHSQIIEIHPPEFGAWGGAKKSSINVHLTEKVGNNIWYRGTLNGKTVWIHKSYLKYIMLNKYMTRSIPTRSEEMVCFLLFTYDIYTN</sequence>
<dbReference type="Gene3D" id="3.40.80.10">
    <property type="entry name" value="Peptidoglycan recognition protein-like"/>
    <property type="match status" value="1"/>
</dbReference>
<reference evidence="1 2" key="1">
    <citation type="submission" date="2018-06" db="EMBL/GenBank/DDBJ databases">
        <authorList>
            <consortium name="Pathogen Informatics"/>
            <person name="Doyle S."/>
        </authorList>
    </citation>
    <scope>NUCLEOTIDE SEQUENCE [LARGE SCALE GENOMIC DNA]</scope>
    <source>
        <strain evidence="2">ATCC 11859 / DSM 33 / NCIB 8841 / NCTC 4822</strain>
    </source>
</reference>
<protein>
    <submittedName>
        <fullName evidence="1">AtlE</fullName>
    </submittedName>
</protein>
<dbReference type="Proteomes" id="UP000254519">
    <property type="component" value="Unassembled WGS sequence"/>
</dbReference>
<dbReference type="AlphaFoldDB" id="A0A380BCL9"/>
<accession>A0A380BCL9</accession>
<gene>
    <name evidence="1" type="primary">atl_2</name>
    <name evidence="1" type="ORF">NCTC4822_00483</name>
</gene>
<dbReference type="InterPro" id="IPR036505">
    <property type="entry name" value="Amidase/PGRP_sf"/>
</dbReference>
<dbReference type="EMBL" id="UGYZ01000002">
    <property type="protein sequence ID" value="SUI99170.1"/>
    <property type="molecule type" value="Genomic_DNA"/>
</dbReference>
<dbReference type="GO" id="GO:0009253">
    <property type="term" value="P:peptidoglycan catabolic process"/>
    <property type="evidence" value="ECO:0007669"/>
    <property type="project" value="InterPro"/>
</dbReference>
<organism evidence="1 2">
    <name type="scientific">Sporosarcina pasteurii</name>
    <name type="common">Bacillus pasteurii</name>
    <dbReference type="NCBI Taxonomy" id="1474"/>
    <lineage>
        <taxon>Bacteria</taxon>
        <taxon>Bacillati</taxon>
        <taxon>Bacillota</taxon>
        <taxon>Bacilli</taxon>
        <taxon>Bacillales</taxon>
        <taxon>Caryophanaceae</taxon>
        <taxon>Sporosarcina</taxon>
    </lineage>
</organism>
<dbReference type="GO" id="GO:0008745">
    <property type="term" value="F:N-acetylmuramoyl-L-alanine amidase activity"/>
    <property type="evidence" value="ECO:0007669"/>
    <property type="project" value="InterPro"/>
</dbReference>
<evidence type="ECO:0000313" key="2">
    <source>
        <dbReference type="Proteomes" id="UP000254519"/>
    </source>
</evidence>
<name>A0A380BCL9_SPOPA</name>
<evidence type="ECO:0000313" key="1">
    <source>
        <dbReference type="EMBL" id="SUI99170.1"/>
    </source>
</evidence>